<comment type="caution">
    <text evidence="2">The sequence shown here is derived from an EMBL/GenBank/DDBJ whole genome shotgun (WGS) entry which is preliminary data.</text>
</comment>
<feature type="compositionally biased region" description="Low complexity" evidence="1">
    <location>
        <begin position="308"/>
        <end position="325"/>
    </location>
</feature>
<gene>
    <name evidence="2" type="ORF">SNAT2548_LOCUS26863</name>
</gene>
<name>A0A812SJV8_9DINO</name>
<dbReference type="OrthoDB" id="414758at2759"/>
<dbReference type="Proteomes" id="UP000604046">
    <property type="component" value="Unassembled WGS sequence"/>
</dbReference>
<protein>
    <submittedName>
        <fullName evidence="2">Uncharacterized protein</fullName>
    </submittedName>
</protein>
<organism evidence="2 3">
    <name type="scientific">Symbiodinium natans</name>
    <dbReference type="NCBI Taxonomy" id="878477"/>
    <lineage>
        <taxon>Eukaryota</taxon>
        <taxon>Sar</taxon>
        <taxon>Alveolata</taxon>
        <taxon>Dinophyceae</taxon>
        <taxon>Suessiales</taxon>
        <taxon>Symbiodiniaceae</taxon>
        <taxon>Symbiodinium</taxon>
    </lineage>
</organism>
<accession>A0A812SJV8</accession>
<evidence type="ECO:0000256" key="1">
    <source>
        <dbReference type="SAM" id="MobiDB-lite"/>
    </source>
</evidence>
<sequence length="467" mass="50604">MPRESVDGLKKNWSGRPLPRRSEHASAPAGASPPPPTLRCRLLGRAETAALRMPNWQDGFVSDLSTFLEQLLGLPQEAFTLRVRHSWHKVNVVSVQISFGSCAGPNHAELLERSLCDGSLRRLALRTCSETFWPVSQVLRQFLLRDTAFEAFWVTERHEWLIPNFPQVVRSPNAFLASLPFELGGGSNLTLLLHPNGSSKAGPDGFASLTLSSAGHERPTSAFLLTAGVNGEVWTGPFGRDETNRFLAGGALCPFEELLELVDDDQTLLLAVEAVHGDAPDPCEVNQQDISSRPAPSRRPEDPRTPWSQPQGPAAPAEASEGAPSTSACGAALLAAVEAARKCMDAVDAISAAEMQVGCEMIHAVSAAQEKVEDLSGRMSALERALRRRAQVPVQPVPEPKVAQATAWAPPAPEEPKDELRTSLEFDGTHLAWHVELSENSEPPHCLFHESLAKLSTSTADFPDEDD</sequence>
<evidence type="ECO:0000313" key="2">
    <source>
        <dbReference type="EMBL" id="CAE7478346.1"/>
    </source>
</evidence>
<feature type="compositionally biased region" description="Basic and acidic residues" evidence="1">
    <location>
        <begin position="1"/>
        <end position="10"/>
    </location>
</feature>
<dbReference type="EMBL" id="CAJNDS010002446">
    <property type="protein sequence ID" value="CAE7478346.1"/>
    <property type="molecule type" value="Genomic_DNA"/>
</dbReference>
<dbReference type="SUPFAM" id="SSF49599">
    <property type="entry name" value="TRAF domain-like"/>
    <property type="match status" value="1"/>
</dbReference>
<feature type="region of interest" description="Disordered" evidence="1">
    <location>
        <begin position="280"/>
        <end position="325"/>
    </location>
</feature>
<evidence type="ECO:0000313" key="3">
    <source>
        <dbReference type="Proteomes" id="UP000604046"/>
    </source>
</evidence>
<keyword evidence="3" id="KW-1185">Reference proteome</keyword>
<reference evidence="2" key="1">
    <citation type="submission" date="2021-02" db="EMBL/GenBank/DDBJ databases">
        <authorList>
            <person name="Dougan E. K."/>
            <person name="Rhodes N."/>
            <person name="Thang M."/>
            <person name="Chan C."/>
        </authorList>
    </citation>
    <scope>NUCLEOTIDE SEQUENCE</scope>
</reference>
<dbReference type="AlphaFoldDB" id="A0A812SJV8"/>
<feature type="region of interest" description="Disordered" evidence="1">
    <location>
        <begin position="1"/>
        <end position="37"/>
    </location>
</feature>
<proteinExistence type="predicted"/>